<feature type="region of interest" description="Disordered" evidence="2">
    <location>
        <begin position="899"/>
        <end position="956"/>
    </location>
</feature>
<dbReference type="GO" id="GO:0005654">
    <property type="term" value="C:nucleoplasm"/>
    <property type="evidence" value="ECO:0007669"/>
    <property type="project" value="TreeGrafter"/>
</dbReference>
<feature type="compositionally biased region" description="Polar residues" evidence="2">
    <location>
        <begin position="1103"/>
        <end position="1118"/>
    </location>
</feature>
<feature type="compositionally biased region" description="Acidic residues" evidence="2">
    <location>
        <begin position="1442"/>
        <end position="1454"/>
    </location>
</feature>
<evidence type="ECO:0000259" key="4">
    <source>
        <dbReference type="Pfam" id="PF23314"/>
    </source>
</evidence>
<organism evidence="6 7">
    <name type="scientific">Leptobrachium leishanense</name>
    <name type="common">Leishan spiny toad</name>
    <dbReference type="NCBI Taxonomy" id="445787"/>
    <lineage>
        <taxon>Eukaryota</taxon>
        <taxon>Metazoa</taxon>
        <taxon>Chordata</taxon>
        <taxon>Craniata</taxon>
        <taxon>Vertebrata</taxon>
        <taxon>Euteleostomi</taxon>
        <taxon>Amphibia</taxon>
        <taxon>Batrachia</taxon>
        <taxon>Anura</taxon>
        <taxon>Pelobatoidea</taxon>
        <taxon>Megophryidae</taxon>
        <taxon>Leptobrachium</taxon>
    </lineage>
</organism>
<feature type="compositionally biased region" description="Basic and acidic residues" evidence="2">
    <location>
        <begin position="7"/>
        <end position="18"/>
    </location>
</feature>
<feature type="domain" description="TASOR alpha/beta" evidence="4">
    <location>
        <begin position="1172"/>
        <end position="1266"/>
    </location>
</feature>
<dbReference type="InterPro" id="IPR056243">
    <property type="entry name" value="TASOR_ab_dom"/>
</dbReference>
<dbReference type="Ensembl" id="ENSLLET00000050378.1">
    <property type="protein sequence ID" value="ENSLLEP00000048485.1"/>
    <property type="gene ID" value="ENSLLEG00000030567.1"/>
</dbReference>
<feature type="region of interest" description="Disordered" evidence="2">
    <location>
        <begin position="1428"/>
        <end position="1506"/>
    </location>
</feature>
<dbReference type="InterPro" id="IPR056242">
    <property type="entry name" value="PIN_TASOR"/>
</dbReference>
<evidence type="ECO:0000259" key="3">
    <source>
        <dbReference type="Pfam" id="PF12509"/>
    </source>
</evidence>
<comment type="similarity">
    <text evidence="1">Belongs to the TASOR family.</text>
</comment>
<dbReference type="PANTHER" id="PTHR16207">
    <property type="entry name" value="SET DOMAIN-CONTAINING PROTEIN"/>
    <property type="match status" value="1"/>
</dbReference>
<evidence type="ECO:0000256" key="1">
    <source>
        <dbReference type="ARBA" id="ARBA00008058"/>
    </source>
</evidence>
<accession>A0A8C5R8X5</accession>
<feature type="compositionally biased region" description="Polar residues" evidence="2">
    <location>
        <begin position="837"/>
        <end position="853"/>
    </location>
</feature>
<name>A0A8C5R8X5_9ANUR</name>
<dbReference type="InterPro" id="IPR022188">
    <property type="entry name" value="TASOR_DUF3715"/>
</dbReference>
<dbReference type="InterPro" id="IPR046432">
    <property type="entry name" value="TASOR"/>
</dbReference>
<sequence length="1593" mass="180026">MASCLPETERHAAEKEDGAGDGSPSGTERSTAAQNGGPPLESGEGGAGWVPRAPDEAPRRRFQIPRKSREKKALQLITSDSREFEEILKILHSSFLDTNSKASFSYTTARLAHNEFLEKEFTEKRRKLKCEGRLDKELVESCAFLMVSQEQAISICEKGLHIGHSKLSTLGKPAMGVYLSRFADLLQTNPLEPGANGHVLIFKVIKGKIKYFPDYNRNNQMEQFSLDPAPNHECHVFKNTNAVTSLLSYRAFERTQYYFYEYRYAEIFKRPSHVCPYAVVSFVYKEDQMHRQPSSAGSIYFSTERQNDRSSFTLWRGQLCSKGQPLCFASLKSHNGPFFPYRLPEKLDLDTFMNLDQIKKRIPSKLFYRETHNKANEVIIGGMYSRLYEVVDFTRTGSVLQNLLQKLDRENLALVKPLVDRGFMFFFFPTPMTASYNSYTGKARFLHTLFVYRESREIPHPDSPLTSPTTLTPESEIIMPELKTFIASVHFAIHKSQLEKAPFNESVEKHSRMYLMHRAERSHKFKEYIPKAYDHRLDAKKSLYTAPKNKGRVEFFLRNYTRAPEDYTLTVERAKEIIQESQRFQQFSPVSDYEPTEDSRELSKYLSRKGSVQETSSRGVDIRVPDHSEYELDKINGLINLIQSWKQNANSNPGYDPAEDGLAGGVKRKLESGPESQWKHFRSDENFHENRDEPIEVGHSMSSFISALGGQDTDLRKENSETPITDSTECLQLILENLNNSGFFNSPVAQSLSKILALQQDKTENETVVNHEEISLEQDTVTVNSRPDESVFYDNEGQQGVEILEGSMTVVPQAEEESLKAKLDDLQSECLSPCPSTPTENVYNRSSSNSGNVESEMHWKLIPITGEEGRLAKEHVGNLRAENTQGLNVTDDQLTYVSAEDAYPEDPRALHRKRRRSTGSTSLPEYRKGRSRTSKNARTEDEDLSHSSTSLKRERDLLHTKHCPNGLIENTVLEVYNQFSERLYEVLRQKDVLITTAAMTPLLSSDERSAKLSSWLSEQANGICVNEYVEELREKLSSVVALAISSQIEHPLLDPTIQHMVAEPKEVDALMPVQEISEGAEKSGPLEPDHESGSPECHENGMPPSSDQDPLVESNATKDQVPLDTVEEPLEKPASSPMENATTTNTALADLINQMHPEVFHNLVKIFTHVNKNIVKFYIHVEEENTVCEEIKDYLLKLGNAQCDPDNFLSCDAASDKLLIIIQNEDIERCIHKIPRLIKLKTLPCVSFAGVDTLDDLKNHTYNELFVSGGFIVSDETVLNPESMTVEALKKFLTFLEEITSPEGKWQWKIHCKFQKKLKELGRLNTNASNILTLLNTYQKKHVVEILSYHNCDSQTRQAPELECLIRLQVQNIQQRHIVFLTEKDTAPFLQYSDSGIVVAKMGDFMSNFASLVGFHSSNPEESCLSQLASQEDQTVPKETDVKDEDDMSIDSEDEPLKIEVGPEVLKPDSCTEEANKPPDNTELPETASSTVNVPEKPNESNDVQPVIPVTTTSSVVAENRVAPVVNTMNSFPPFPGPPLGLTHQFSHFNVLTHQTFLGAMYPILANQPPPPLPPPGYFMNSYNPPPQPDTKF</sequence>
<dbReference type="Gene3D" id="3.90.228.10">
    <property type="match status" value="1"/>
</dbReference>
<feature type="region of interest" description="Disordered" evidence="2">
    <location>
        <begin position="1"/>
        <end position="68"/>
    </location>
</feature>
<dbReference type="GO" id="GO:0045814">
    <property type="term" value="P:negative regulation of gene expression, epigenetic"/>
    <property type="evidence" value="ECO:0007669"/>
    <property type="project" value="InterPro"/>
</dbReference>
<dbReference type="GO" id="GO:0003682">
    <property type="term" value="F:chromatin binding"/>
    <property type="evidence" value="ECO:0007669"/>
    <property type="project" value="TreeGrafter"/>
</dbReference>
<dbReference type="Pfam" id="PF24630">
    <property type="entry name" value="PIN_TASOR"/>
    <property type="match status" value="1"/>
</dbReference>
<dbReference type="Pfam" id="PF12509">
    <property type="entry name" value="DUF3715"/>
    <property type="match status" value="1"/>
</dbReference>
<evidence type="ECO:0000313" key="7">
    <source>
        <dbReference type="Proteomes" id="UP000694569"/>
    </source>
</evidence>
<keyword evidence="7" id="KW-1185">Reference proteome</keyword>
<feature type="compositionally biased region" description="Polar residues" evidence="2">
    <location>
        <begin position="24"/>
        <end position="34"/>
    </location>
</feature>
<evidence type="ECO:0000256" key="2">
    <source>
        <dbReference type="SAM" id="MobiDB-lite"/>
    </source>
</evidence>
<evidence type="ECO:0000313" key="6">
    <source>
        <dbReference type="Ensembl" id="ENSLLEP00000048485.1"/>
    </source>
</evidence>
<dbReference type="OrthoDB" id="5960959at2759"/>
<feature type="region of interest" description="Disordered" evidence="2">
    <location>
        <begin position="833"/>
        <end position="853"/>
    </location>
</feature>
<dbReference type="Pfam" id="PF23314">
    <property type="entry name" value="TASOR_alpha-beta"/>
    <property type="match status" value="1"/>
</dbReference>
<gene>
    <name evidence="6" type="primary">TASOR</name>
</gene>
<evidence type="ECO:0000259" key="5">
    <source>
        <dbReference type="Pfam" id="PF24630"/>
    </source>
</evidence>
<proteinExistence type="inferred from homology"/>
<feature type="compositionally biased region" description="Basic and acidic residues" evidence="2">
    <location>
        <begin position="1087"/>
        <end position="1099"/>
    </location>
</feature>
<dbReference type="GO" id="GO:0000792">
    <property type="term" value="C:heterochromatin"/>
    <property type="evidence" value="ECO:0007669"/>
    <property type="project" value="TreeGrafter"/>
</dbReference>
<reference evidence="6" key="2">
    <citation type="submission" date="2025-09" db="UniProtKB">
        <authorList>
            <consortium name="Ensembl"/>
        </authorList>
    </citation>
    <scope>IDENTIFICATION</scope>
</reference>
<dbReference type="Proteomes" id="UP000694569">
    <property type="component" value="Unplaced"/>
</dbReference>
<dbReference type="PANTHER" id="PTHR16207:SF1">
    <property type="entry name" value="PROTEIN TASOR"/>
    <property type="match status" value="1"/>
</dbReference>
<dbReference type="GO" id="GO:0097355">
    <property type="term" value="P:protein localization to heterochromatin"/>
    <property type="evidence" value="ECO:0007669"/>
    <property type="project" value="TreeGrafter"/>
</dbReference>
<reference evidence="6" key="1">
    <citation type="submission" date="2025-08" db="UniProtKB">
        <authorList>
            <consortium name="Ensembl"/>
        </authorList>
    </citation>
    <scope>IDENTIFICATION</scope>
</reference>
<feature type="domain" description="TASOR pseudo-PARP" evidence="3">
    <location>
        <begin position="129"/>
        <end position="276"/>
    </location>
</feature>
<protein>
    <submittedName>
        <fullName evidence="6">Transcription activation suppressor</fullName>
    </submittedName>
</protein>
<feature type="domain" description="TASOR PIN" evidence="5">
    <location>
        <begin position="1270"/>
        <end position="1411"/>
    </location>
</feature>
<feature type="region of interest" description="Disordered" evidence="2">
    <location>
        <begin position="1079"/>
        <end position="1121"/>
    </location>
</feature>
<dbReference type="GeneTree" id="ENSGT00530000063735"/>